<dbReference type="Gene3D" id="1.20.1070.10">
    <property type="entry name" value="Rhodopsin 7-helix transmembrane proteins"/>
    <property type="match status" value="1"/>
</dbReference>
<dbReference type="PANTHER" id="PTHR24229:SF40">
    <property type="entry name" value="ALLATOSTATIN C RECEPTOR 1-RELATED"/>
    <property type="match status" value="1"/>
</dbReference>
<dbReference type="PANTHER" id="PTHR24229">
    <property type="entry name" value="NEUROPEPTIDES RECEPTOR"/>
    <property type="match status" value="1"/>
</dbReference>
<evidence type="ECO:0000256" key="10">
    <source>
        <dbReference type="SAM" id="Phobius"/>
    </source>
</evidence>
<feature type="transmembrane region" description="Helical" evidence="10">
    <location>
        <begin position="54"/>
        <end position="77"/>
    </location>
</feature>
<accession>A0A814SW00</accession>
<dbReference type="EMBL" id="CAJNOR010001498">
    <property type="protein sequence ID" value="CAF1153277.1"/>
    <property type="molecule type" value="Genomic_DNA"/>
</dbReference>
<evidence type="ECO:0000256" key="8">
    <source>
        <dbReference type="ARBA" id="ARBA00023224"/>
    </source>
</evidence>
<dbReference type="Proteomes" id="UP000663828">
    <property type="component" value="Unassembled WGS sequence"/>
</dbReference>
<dbReference type="GO" id="GO:0004930">
    <property type="term" value="F:G protein-coupled receptor activity"/>
    <property type="evidence" value="ECO:0007669"/>
    <property type="project" value="UniProtKB-KW"/>
</dbReference>
<evidence type="ECO:0000256" key="3">
    <source>
        <dbReference type="ARBA" id="ARBA00022692"/>
    </source>
</evidence>
<evidence type="ECO:0000256" key="4">
    <source>
        <dbReference type="ARBA" id="ARBA00022989"/>
    </source>
</evidence>
<reference evidence="12" key="1">
    <citation type="submission" date="2021-02" db="EMBL/GenBank/DDBJ databases">
        <authorList>
            <person name="Nowell W R."/>
        </authorList>
    </citation>
    <scope>NUCLEOTIDE SEQUENCE</scope>
</reference>
<dbReference type="GO" id="GO:0042277">
    <property type="term" value="F:peptide binding"/>
    <property type="evidence" value="ECO:0007669"/>
    <property type="project" value="TreeGrafter"/>
</dbReference>
<keyword evidence="2" id="KW-1003">Cell membrane</keyword>
<keyword evidence="3 10" id="KW-0812">Transmembrane</keyword>
<organism evidence="12 14">
    <name type="scientific">Adineta ricciae</name>
    <name type="common">Rotifer</name>
    <dbReference type="NCBI Taxonomy" id="249248"/>
    <lineage>
        <taxon>Eukaryota</taxon>
        <taxon>Metazoa</taxon>
        <taxon>Spiralia</taxon>
        <taxon>Gnathifera</taxon>
        <taxon>Rotifera</taxon>
        <taxon>Eurotatoria</taxon>
        <taxon>Bdelloidea</taxon>
        <taxon>Adinetida</taxon>
        <taxon>Adinetidae</taxon>
        <taxon>Adineta</taxon>
    </lineage>
</organism>
<comment type="caution">
    <text evidence="12">The sequence shown here is derived from an EMBL/GenBank/DDBJ whole genome shotgun (WGS) entry which is preliminary data.</text>
</comment>
<feature type="compositionally biased region" description="Polar residues" evidence="9">
    <location>
        <begin position="431"/>
        <end position="457"/>
    </location>
</feature>
<dbReference type="Proteomes" id="UP000663852">
    <property type="component" value="Unassembled WGS sequence"/>
</dbReference>
<dbReference type="Pfam" id="PF00001">
    <property type="entry name" value="7tm_1"/>
    <property type="match status" value="1"/>
</dbReference>
<feature type="transmembrane region" description="Helical" evidence="10">
    <location>
        <begin position="139"/>
        <end position="158"/>
    </location>
</feature>
<dbReference type="EMBL" id="CAJNOJ010000516">
    <property type="protein sequence ID" value="CAF1473739.1"/>
    <property type="molecule type" value="Genomic_DNA"/>
</dbReference>
<feature type="transmembrane region" description="Helical" evidence="10">
    <location>
        <begin position="12"/>
        <end position="42"/>
    </location>
</feature>
<feature type="transmembrane region" description="Helical" evidence="10">
    <location>
        <begin position="237"/>
        <end position="263"/>
    </location>
</feature>
<keyword evidence="7" id="KW-0675">Receptor</keyword>
<keyword evidence="5" id="KW-0297">G-protein coupled receptor</keyword>
<feature type="region of interest" description="Disordered" evidence="9">
    <location>
        <begin position="431"/>
        <end position="463"/>
    </location>
</feature>
<evidence type="ECO:0000313" key="14">
    <source>
        <dbReference type="Proteomes" id="UP000663828"/>
    </source>
</evidence>
<keyword evidence="6 10" id="KW-0472">Membrane</keyword>
<keyword evidence="4 10" id="KW-1133">Transmembrane helix</keyword>
<name>A0A814SW00_ADIRI</name>
<evidence type="ECO:0000256" key="5">
    <source>
        <dbReference type="ARBA" id="ARBA00023040"/>
    </source>
</evidence>
<keyword evidence="8" id="KW-0807">Transducer</keyword>
<evidence type="ECO:0000259" key="11">
    <source>
        <dbReference type="PROSITE" id="PS50262"/>
    </source>
</evidence>
<feature type="transmembrane region" description="Helical" evidence="10">
    <location>
        <begin position="275"/>
        <end position="299"/>
    </location>
</feature>
<dbReference type="GO" id="GO:0043005">
    <property type="term" value="C:neuron projection"/>
    <property type="evidence" value="ECO:0007669"/>
    <property type="project" value="TreeGrafter"/>
</dbReference>
<evidence type="ECO:0000256" key="9">
    <source>
        <dbReference type="SAM" id="MobiDB-lite"/>
    </source>
</evidence>
<comment type="subcellular location">
    <subcellularLocation>
        <location evidence="1">Cell membrane</location>
        <topology evidence="1">Multi-pass membrane protein</topology>
    </subcellularLocation>
</comment>
<feature type="transmembrane region" description="Helical" evidence="10">
    <location>
        <begin position="97"/>
        <end position="119"/>
    </location>
</feature>
<dbReference type="GO" id="GO:0005886">
    <property type="term" value="C:plasma membrane"/>
    <property type="evidence" value="ECO:0007669"/>
    <property type="project" value="UniProtKB-SubCell"/>
</dbReference>
<evidence type="ECO:0000313" key="12">
    <source>
        <dbReference type="EMBL" id="CAF1153277.1"/>
    </source>
</evidence>
<evidence type="ECO:0000256" key="1">
    <source>
        <dbReference type="ARBA" id="ARBA00004651"/>
    </source>
</evidence>
<dbReference type="InterPro" id="IPR017452">
    <property type="entry name" value="GPCR_Rhodpsn_7TM"/>
</dbReference>
<dbReference type="InterPro" id="IPR000276">
    <property type="entry name" value="GPCR_Rhodpsn"/>
</dbReference>
<feature type="domain" description="G-protein coupled receptors family 1 profile" evidence="11">
    <location>
        <begin position="34"/>
        <end position="299"/>
    </location>
</feature>
<protein>
    <recommendedName>
        <fullName evidence="11">G-protein coupled receptors family 1 profile domain-containing protein</fullName>
    </recommendedName>
</protein>
<dbReference type="OrthoDB" id="9990906at2759"/>
<evidence type="ECO:0000313" key="13">
    <source>
        <dbReference type="EMBL" id="CAF1473739.1"/>
    </source>
</evidence>
<evidence type="ECO:0000256" key="7">
    <source>
        <dbReference type="ARBA" id="ARBA00023170"/>
    </source>
</evidence>
<feature type="transmembrane region" description="Helical" evidence="10">
    <location>
        <begin position="178"/>
        <end position="205"/>
    </location>
</feature>
<dbReference type="PROSITE" id="PS50262">
    <property type="entry name" value="G_PROTEIN_RECEP_F1_2"/>
    <property type="match status" value="1"/>
</dbReference>
<dbReference type="AlphaFoldDB" id="A0A814SW00"/>
<evidence type="ECO:0000256" key="6">
    <source>
        <dbReference type="ARBA" id="ARBA00023136"/>
    </source>
</evidence>
<proteinExistence type="predicted"/>
<gene>
    <name evidence="13" type="ORF">EDS130_LOCUS40963</name>
    <name evidence="12" type="ORF">XAT740_LOCUS21069</name>
</gene>
<dbReference type="SUPFAM" id="SSF81321">
    <property type="entry name" value="Family A G protein-coupled receptor-like"/>
    <property type="match status" value="1"/>
</dbReference>
<sequence length="463" mass="53392">MSDSMYNLAVSIYFATIHIAEIIPPIQIAFGTLGNVLNIILFTRPNLRTNPCSMYFLVGSINNFSFIYLFSLTDYLSSVWNINIPQNTQLLCKLITFIRLIPFSLLLWFPVLASIDRFLSSSSRTEYRRLSSLSVAKRVTISIYLFFLLLHIHILIFFEMVPYFNDYTCSISSYEYYTFYNFFESFLVCIVPIVLMCIFGVLIILNVRSTRNRVVPNGDNVRIERIRSQDRQMVRMLLSQILITFIISLPYVATILYYTLAIVTFKYEFSLVESMIYQLASLLANYFYQTNFAIGFYIYTLTSGKFRTELKHCLLNGLNIVLTKLGVQRFIPMRMHQGLQNSTIWLANFSNGRGGAGPVYLVGRYGKQPVYRTSNAVVSYLKNQQYENKFTIFSDLWIPQCDILQTDFLIRDTVPAFVPYMDNVAQENASNAADSNKNINHYPSSHTPTLNDAQTSLKNKHIS</sequence>
<evidence type="ECO:0000256" key="2">
    <source>
        <dbReference type="ARBA" id="ARBA00022475"/>
    </source>
</evidence>
<keyword evidence="14" id="KW-1185">Reference proteome</keyword>